<evidence type="ECO:0000313" key="2">
    <source>
        <dbReference type="Proteomes" id="UP001458880"/>
    </source>
</evidence>
<name>A0AAW1IGH4_POPJA</name>
<reference evidence="1 2" key="1">
    <citation type="journal article" date="2024" name="BMC Genomics">
        <title>De novo assembly and annotation of Popillia japonica's genome with initial clues to its potential as an invasive pest.</title>
        <authorList>
            <person name="Cucini C."/>
            <person name="Boschi S."/>
            <person name="Funari R."/>
            <person name="Cardaioli E."/>
            <person name="Iannotti N."/>
            <person name="Marturano G."/>
            <person name="Paoli F."/>
            <person name="Bruttini M."/>
            <person name="Carapelli A."/>
            <person name="Frati F."/>
            <person name="Nardi F."/>
        </authorList>
    </citation>
    <scope>NUCLEOTIDE SEQUENCE [LARGE SCALE GENOMIC DNA]</scope>
    <source>
        <strain evidence="1">DMR45628</strain>
    </source>
</reference>
<dbReference type="EMBL" id="JASPKY010000588">
    <property type="protein sequence ID" value="KAK9688526.1"/>
    <property type="molecule type" value="Genomic_DNA"/>
</dbReference>
<accession>A0AAW1IGH4</accession>
<dbReference type="AlphaFoldDB" id="A0AAW1IGH4"/>
<proteinExistence type="predicted"/>
<keyword evidence="2" id="KW-1185">Reference proteome</keyword>
<evidence type="ECO:0000313" key="1">
    <source>
        <dbReference type="EMBL" id="KAK9688526.1"/>
    </source>
</evidence>
<sequence length="197" mass="21754">MDSREEINRLSKDELLYELKILGVTTLTNVDEMRKTLRHLGKIEGNASFVRPKHPYTCDEDLADLNAKLAEIKELVDSFSGLPKSPEYSKVSTKLVHTQRRLGRCVPTTDEHRQQISKLLVELASLSVTLRSKAKHLVRSSTLNASVLDVTMGTDAEGSESSDESSSIAAATPIGSVGCQQKIVPVMRWNLKYSGQA</sequence>
<comment type="caution">
    <text evidence="1">The sequence shown here is derived from an EMBL/GenBank/DDBJ whole genome shotgun (WGS) entry which is preliminary data.</text>
</comment>
<organism evidence="1 2">
    <name type="scientific">Popillia japonica</name>
    <name type="common">Japanese beetle</name>
    <dbReference type="NCBI Taxonomy" id="7064"/>
    <lineage>
        <taxon>Eukaryota</taxon>
        <taxon>Metazoa</taxon>
        <taxon>Ecdysozoa</taxon>
        <taxon>Arthropoda</taxon>
        <taxon>Hexapoda</taxon>
        <taxon>Insecta</taxon>
        <taxon>Pterygota</taxon>
        <taxon>Neoptera</taxon>
        <taxon>Endopterygota</taxon>
        <taxon>Coleoptera</taxon>
        <taxon>Polyphaga</taxon>
        <taxon>Scarabaeiformia</taxon>
        <taxon>Scarabaeidae</taxon>
        <taxon>Rutelinae</taxon>
        <taxon>Popillia</taxon>
    </lineage>
</organism>
<protein>
    <submittedName>
        <fullName evidence="1">Uncharacterized protein</fullName>
    </submittedName>
</protein>
<gene>
    <name evidence="1" type="ORF">QE152_g35254</name>
</gene>
<dbReference type="Proteomes" id="UP001458880">
    <property type="component" value="Unassembled WGS sequence"/>
</dbReference>